<feature type="region of interest" description="Disordered" evidence="1">
    <location>
        <begin position="202"/>
        <end position="243"/>
    </location>
</feature>
<protein>
    <submittedName>
        <fullName evidence="3">Linker for activation of T-cell family member 1-like protein</fullName>
    </submittedName>
    <submittedName>
        <fullName evidence="6">Linker for activation of T-cells family member 1 isoform X1</fullName>
    </submittedName>
</protein>
<feature type="compositionally biased region" description="Polar residues" evidence="1">
    <location>
        <begin position="96"/>
        <end position="115"/>
    </location>
</feature>
<dbReference type="GeneID" id="100764497"/>
<gene>
    <name evidence="6" type="primary">Lat</name>
    <name evidence="3" type="ORF">H671_3g10118</name>
</gene>
<dbReference type="PANTHER" id="PTHR15586:SF0">
    <property type="entry name" value="LINKER FOR ACTIVATION OF T-CELLS FAMILY MEMBER 1"/>
    <property type="match status" value="1"/>
</dbReference>
<dbReference type="EMBL" id="KE673005">
    <property type="protein sequence ID" value="ERE78746.1"/>
    <property type="molecule type" value="Genomic_DNA"/>
</dbReference>
<organism evidence="3 4">
    <name type="scientific">Cricetulus griseus</name>
    <name type="common">Chinese hamster</name>
    <name type="synonym">Cricetulus barabensis griseus</name>
    <dbReference type="NCBI Taxonomy" id="10029"/>
    <lineage>
        <taxon>Eukaryota</taxon>
        <taxon>Metazoa</taxon>
        <taxon>Chordata</taxon>
        <taxon>Craniata</taxon>
        <taxon>Vertebrata</taxon>
        <taxon>Euteleostomi</taxon>
        <taxon>Mammalia</taxon>
        <taxon>Eutheria</taxon>
        <taxon>Euarchontoglires</taxon>
        <taxon>Glires</taxon>
        <taxon>Rodentia</taxon>
        <taxon>Myomorpha</taxon>
        <taxon>Muroidea</taxon>
        <taxon>Cricetidae</taxon>
        <taxon>Cricetinae</taxon>
        <taxon>Cricetulus</taxon>
    </lineage>
</organism>
<proteinExistence type="predicted"/>
<name>A0A061I7E3_CRIGR</name>
<evidence type="ECO:0000313" key="6">
    <source>
        <dbReference type="RefSeq" id="XP_027260488.1"/>
    </source>
</evidence>
<dbReference type="AlphaFoldDB" id="A0A061I7E3"/>
<keyword evidence="5" id="KW-1185">Reference proteome</keyword>
<dbReference type="CTD" id="27040"/>
<dbReference type="PRINTS" id="PR01781">
    <property type="entry name" value="LATPROTEIN"/>
</dbReference>
<keyword evidence="2" id="KW-0732">Signal</keyword>
<dbReference type="PANTHER" id="PTHR15586">
    <property type="entry name" value="LINKER FOR ACTIVATION OF T-CELLS FAMILY MEMBER 1"/>
    <property type="match status" value="1"/>
</dbReference>
<feature type="chain" id="PRO_5044538719" evidence="2">
    <location>
        <begin position="26"/>
        <end position="243"/>
    </location>
</feature>
<dbReference type="GO" id="GO:0006954">
    <property type="term" value="P:inflammatory response"/>
    <property type="evidence" value="ECO:0007669"/>
    <property type="project" value="TreeGrafter"/>
</dbReference>
<reference evidence="5" key="4">
    <citation type="journal article" date="2020" name="Biotechnol. Bioeng.">
        <title>Chromosome-scale scaffolds for the Chinese hamster reference genome assembly to facilitate the study of the CHO epigenome.</title>
        <authorList>
            <person name="Hilliard W."/>
            <person name="MacDonald M."/>
            <person name="Lee K.H."/>
        </authorList>
    </citation>
    <scope>NUCLEOTIDE SEQUENCE [LARGE SCALE GENOMIC DNA]</scope>
    <source>
        <strain evidence="5">17A/GY</strain>
    </source>
</reference>
<evidence type="ECO:0000313" key="5">
    <source>
        <dbReference type="Proteomes" id="UP001108280"/>
    </source>
</evidence>
<evidence type="ECO:0000313" key="3">
    <source>
        <dbReference type="EMBL" id="ERE78746.1"/>
    </source>
</evidence>
<sequence>MEADTLSPMGLGLLLLPVLVTLLAALCVRCRELPVSYDSASTESFYPRSILIKPSQTGFPRTTATSYPLVTSFPPLRQPDLLPIPRSPQPLGGSHQMPSSRQDSDDANSVASYENQEPACENAAEDEDEDDYPNEGYLEVLPDSTPAAIPVVSSAPVPSNPGLRDSAFSMESGEDYVNVPESEESAEASLDGSREYVNVSQELQPVTGAELDTMKSQVVEDEGEEEGVEGEEAPDYENLQELN</sequence>
<dbReference type="GO" id="GO:0019901">
    <property type="term" value="F:protein kinase binding"/>
    <property type="evidence" value="ECO:0007669"/>
    <property type="project" value="TreeGrafter"/>
</dbReference>
<dbReference type="GO" id="GO:0035556">
    <property type="term" value="P:intracellular signal transduction"/>
    <property type="evidence" value="ECO:0007669"/>
    <property type="project" value="TreeGrafter"/>
</dbReference>
<dbReference type="GO" id="GO:0001772">
    <property type="term" value="C:immunological synapse"/>
    <property type="evidence" value="ECO:0007669"/>
    <property type="project" value="TreeGrafter"/>
</dbReference>
<dbReference type="Proteomes" id="UP000030759">
    <property type="component" value="Unassembled WGS sequence"/>
</dbReference>
<dbReference type="Proteomes" id="UP001108280">
    <property type="component" value="Chromosome 3"/>
</dbReference>
<feature type="compositionally biased region" description="Low complexity" evidence="1">
    <location>
        <begin position="146"/>
        <end position="161"/>
    </location>
</feature>
<accession>A0A061I7E3</accession>
<reference evidence="4" key="1">
    <citation type="journal article" date="2013" name="Nat. Biotechnol.">
        <title>Chinese hamster genome sequenced from sorted chromosomes.</title>
        <authorList>
            <person name="Brinkrolf K."/>
            <person name="Rupp O."/>
            <person name="Laux H."/>
            <person name="Kollin F."/>
            <person name="Ernst W."/>
            <person name="Linke B."/>
            <person name="Kofler R."/>
            <person name="Romand S."/>
            <person name="Hesse F."/>
            <person name="Budach W.E."/>
            <person name="Galosy S."/>
            <person name="Muller D."/>
            <person name="Noll T."/>
            <person name="Wienberg J."/>
            <person name="Jostock T."/>
            <person name="Leonard M."/>
            <person name="Grillari J."/>
            <person name="Tauch A."/>
            <person name="Goesmann A."/>
            <person name="Helk B."/>
            <person name="Mott J.E."/>
            <person name="Puhler A."/>
            <person name="Borth N."/>
        </authorList>
    </citation>
    <scope>NUCLEOTIDE SEQUENCE [LARGE SCALE GENOMIC DNA]</scope>
    <source>
        <strain evidence="4">17A/GY</strain>
    </source>
</reference>
<dbReference type="GO" id="GO:0006955">
    <property type="term" value="P:immune response"/>
    <property type="evidence" value="ECO:0007669"/>
    <property type="project" value="TreeGrafter"/>
</dbReference>
<feature type="compositionally biased region" description="Acidic residues" evidence="1">
    <location>
        <begin position="219"/>
        <end position="235"/>
    </location>
</feature>
<dbReference type="RefSeq" id="XP_027260488.1">
    <property type="nucleotide sequence ID" value="XM_027404687.2"/>
</dbReference>
<evidence type="ECO:0000256" key="1">
    <source>
        <dbReference type="SAM" id="MobiDB-lite"/>
    </source>
</evidence>
<reference evidence="3" key="2">
    <citation type="submission" date="2013-03" db="EMBL/GenBank/DDBJ databases">
        <title>Chinese hamster genome sequenced from sorted chromosomes.</title>
        <authorList>
            <person name="Brinkrolf K."/>
            <person name="Rupp O."/>
            <person name="Laux H."/>
            <person name="Kollin F."/>
            <person name="Ernst W."/>
            <person name="Linke B."/>
            <person name="Kofler R."/>
            <person name="Romand S."/>
            <person name="Hesse F."/>
            <person name="Budach W.E."/>
            <person name="Galosy S."/>
            <person name="Muller D."/>
            <person name="Noll T."/>
            <person name="Wienberg J."/>
            <person name="Jostock T."/>
            <person name="Leonard M."/>
            <person name="Grillari J."/>
            <person name="Tauch A."/>
            <person name="Goesmann A."/>
            <person name="Helk B."/>
            <person name="Mott J.E."/>
            <person name="Puehler A."/>
            <person name="Borth N."/>
        </authorList>
    </citation>
    <scope>NUCLEOTIDE SEQUENCE</scope>
    <source>
        <strain evidence="3">17A/GY</strain>
    </source>
</reference>
<reference evidence="5" key="3">
    <citation type="journal article" date="2018" name="Biotechnol. Bioeng.">
        <title>A reference genome of the Chinese hamster based on a hybrid assembly strategy.</title>
        <authorList>
            <person name="Rupp O."/>
            <person name="MacDonald M.L."/>
            <person name="Li S."/>
            <person name="Dhiman H."/>
            <person name="Polson S."/>
            <person name="Griep S."/>
            <person name="Heffner K."/>
            <person name="Hernandez I."/>
            <person name="Brinkrolf K."/>
            <person name="Jadhav V."/>
            <person name="Samoudi M."/>
            <person name="Hao H."/>
            <person name="Kingham B."/>
            <person name="Goesmann A."/>
            <person name="Betenbaugh M.J."/>
            <person name="Lewis N.E."/>
            <person name="Borth N."/>
            <person name="Lee K.H."/>
        </authorList>
    </citation>
    <scope>NUCLEOTIDE SEQUENCE [LARGE SCALE GENOMIC DNA]</scope>
    <source>
        <strain evidence="5">17A/GY</strain>
    </source>
</reference>
<evidence type="ECO:0000256" key="2">
    <source>
        <dbReference type="SAM" id="SignalP"/>
    </source>
</evidence>
<dbReference type="Pfam" id="PF15234">
    <property type="entry name" value="LAT"/>
    <property type="match status" value="1"/>
</dbReference>
<feature type="signal peptide" evidence="2">
    <location>
        <begin position="1"/>
        <end position="25"/>
    </location>
</feature>
<dbReference type="OrthoDB" id="9451490at2759"/>
<feature type="region of interest" description="Disordered" evidence="1">
    <location>
        <begin position="70"/>
        <end position="170"/>
    </location>
</feature>
<evidence type="ECO:0000313" key="4">
    <source>
        <dbReference type="Proteomes" id="UP000030759"/>
    </source>
</evidence>
<reference evidence="6" key="5">
    <citation type="submission" date="2025-04" db="UniProtKB">
        <authorList>
            <consortium name="RefSeq"/>
        </authorList>
    </citation>
    <scope>IDENTIFICATION</scope>
    <source>
        <strain evidence="6">17A/GY</strain>
        <tissue evidence="6">Liver</tissue>
    </source>
</reference>
<dbReference type="InterPro" id="IPR008359">
    <property type="entry name" value="Linker_for_activat_Tcells_prot"/>
</dbReference>
<dbReference type="KEGG" id="cge:100764497"/>
<feature type="compositionally biased region" description="Acidic residues" evidence="1">
    <location>
        <begin position="123"/>
        <end position="133"/>
    </location>
</feature>
<dbReference type="GO" id="GO:0050863">
    <property type="term" value="P:regulation of T cell activation"/>
    <property type="evidence" value="ECO:0007669"/>
    <property type="project" value="TreeGrafter"/>
</dbReference>